<dbReference type="Proteomes" id="UP001354971">
    <property type="component" value="Unassembled WGS sequence"/>
</dbReference>
<dbReference type="RefSeq" id="WP_330197803.1">
    <property type="nucleotide sequence ID" value="NZ_JAZDRP010000001.1"/>
</dbReference>
<feature type="transmembrane region" description="Helical" evidence="1">
    <location>
        <begin position="93"/>
        <end position="112"/>
    </location>
</feature>
<organism evidence="2 3">
    <name type="scientific">Hyphobacterium lacteum</name>
    <dbReference type="NCBI Taxonomy" id="3116575"/>
    <lineage>
        <taxon>Bacteria</taxon>
        <taxon>Pseudomonadati</taxon>
        <taxon>Pseudomonadota</taxon>
        <taxon>Alphaproteobacteria</taxon>
        <taxon>Maricaulales</taxon>
        <taxon>Maricaulaceae</taxon>
        <taxon>Hyphobacterium</taxon>
    </lineage>
</organism>
<keyword evidence="1" id="KW-0472">Membrane</keyword>
<accession>A0ABU7LMI5</accession>
<name>A0ABU7LMI5_9PROT</name>
<sequence length="147" mass="16419">MDRMVQIADFWSAGEAATAVSALRAAGIPAICPDYHSGHYLPYFGMGATACRVMVPEPDLDLAESIIGVKPDSEYRLNPCPECGGNGLQKRNWLITLPYMFWMLITGSYGYGNRFWLQDRRKCMSCGHEWLPDNASNLHPDDLQNTS</sequence>
<gene>
    <name evidence="2" type="ORF">V0U79_02095</name>
</gene>
<dbReference type="EMBL" id="JAZDRP010000001">
    <property type="protein sequence ID" value="MEE2525140.1"/>
    <property type="molecule type" value="Genomic_DNA"/>
</dbReference>
<protein>
    <submittedName>
        <fullName evidence="2">DUF2007 domain-containing protein</fullName>
    </submittedName>
</protein>
<evidence type="ECO:0000313" key="3">
    <source>
        <dbReference type="Proteomes" id="UP001354971"/>
    </source>
</evidence>
<keyword evidence="1" id="KW-0812">Transmembrane</keyword>
<proteinExistence type="predicted"/>
<evidence type="ECO:0000313" key="2">
    <source>
        <dbReference type="EMBL" id="MEE2525140.1"/>
    </source>
</evidence>
<keyword evidence="1" id="KW-1133">Transmembrane helix</keyword>
<keyword evidence="3" id="KW-1185">Reference proteome</keyword>
<evidence type="ECO:0000256" key="1">
    <source>
        <dbReference type="SAM" id="Phobius"/>
    </source>
</evidence>
<reference evidence="2 3" key="1">
    <citation type="submission" date="2024-01" db="EMBL/GenBank/DDBJ databases">
        <title>Hyphobacterium bacterium isolated from marine sediment.</title>
        <authorList>
            <person name="Zhao S."/>
        </authorList>
    </citation>
    <scope>NUCLEOTIDE SEQUENCE [LARGE SCALE GENOMIC DNA]</scope>
    <source>
        <strain evidence="3">HN65</strain>
    </source>
</reference>
<comment type="caution">
    <text evidence="2">The sequence shown here is derived from an EMBL/GenBank/DDBJ whole genome shotgun (WGS) entry which is preliminary data.</text>
</comment>